<sequence length="74" mass="7942">MGAVNPESSSLKVIVDIIAWWGIHSLQYSTLARIARDDLPIQGSAVLSKQTISSGDITSTIRRNSLVPSTFSAL</sequence>
<evidence type="ECO:0000313" key="3">
    <source>
        <dbReference type="Proteomes" id="UP000092154"/>
    </source>
</evidence>
<dbReference type="InterPro" id="IPR008906">
    <property type="entry name" value="HATC_C_dom"/>
</dbReference>
<dbReference type="EMBL" id="KV448382">
    <property type="protein sequence ID" value="OAX36960.1"/>
    <property type="molecule type" value="Genomic_DNA"/>
</dbReference>
<reference evidence="2 3" key="1">
    <citation type="submission" date="2016-06" db="EMBL/GenBank/DDBJ databases">
        <title>Comparative genomics of the ectomycorrhizal sister species Rhizopogon vinicolor and Rhizopogon vesiculosus (Basidiomycota: Boletales) reveals a divergence of the mating type B locus.</title>
        <authorList>
            <consortium name="DOE Joint Genome Institute"/>
            <person name="Mujic A.B."/>
            <person name="Kuo A."/>
            <person name="Tritt A."/>
            <person name="Lipzen A."/>
            <person name="Chen C."/>
            <person name="Johnson J."/>
            <person name="Sharma A."/>
            <person name="Barry K."/>
            <person name="Grigoriev I.V."/>
            <person name="Spatafora J.W."/>
        </authorList>
    </citation>
    <scope>NUCLEOTIDE SEQUENCE [LARGE SCALE GENOMIC DNA]</scope>
    <source>
        <strain evidence="2 3">AM-OR11-026</strain>
    </source>
</reference>
<dbReference type="Pfam" id="PF05699">
    <property type="entry name" value="Dimer_Tnp_hAT"/>
    <property type="match status" value="1"/>
</dbReference>
<gene>
    <name evidence="2" type="ORF">K503DRAFT_266632</name>
</gene>
<feature type="domain" description="HAT C-terminal dimerisation" evidence="1">
    <location>
        <begin position="14"/>
        <end position="74"/>
    </location>
</feature>
<dbReference type="GO" id="GO:0046983">
    <property type="term" value="F:protein dimerization activity"/>
    <property type="evidence" value="ECO:0007669"/>
    <property type="project" value="InterPro"/>
</dbReference>
<protein>
    <recommendedName>
        <fullName evidence="1">HAT C-terminal dimerisation domain-containing protein</fullName>
    </recommendedName>
</protein>
<dbReference type="InterPro" id="IPR012337">
    <property type="entry name" value="RNaseH-like_sf"/>
</dbReference>
<dbReference type="OrthoDB" id="3270175at2759"/>
<organism evidence="2 3">
    <name type="scientific">Rhizopogon vinicolor AM-OR11-026</name>
    <dbReference type="NCBI Taxonomy" id="1314800"/>
    <lineage>
        <taxon>Eukaryota</taxon>
        <taxon>Fungi</taxon>
        <taxon>Dikarya</taxon>
        <taxon>Basidiomycota</taxon>
        <taxon>Agaricomycotina</taxon>
        <taxon>Agaricomycetes</taxon>
        <taxon>Agaricomycetidae</taxon>
        <taxon>Boletales</taxon>
        <taxon>Suillineae</taxon>
        <taxon>Rhizopogonaceae</taxon>
        <taxon>Rhizopogon</taxon>
    </lineage>
</organism>
<dbReference type="InParanoid" id="A0A1B7MWH2"/>
<dbReference type="SUPFAM" id="SSF53098">
    <property type="entry name" value="Ribonuclease H-like"/>
    <property type="match status" value="1"/>
</dbReference>
<dbReference type="STRING" id="1314800.A0A1B7MWH2"/>
<evidence type="ECO:0000313" key="2">
    <source>
        <dbReference type="EMBL" id="OAX36960.1"/>
    </source>
</evidence>
<proteinExistence type="predicted"/>
<dbReference type="Proteomes" id="UP000092154">
    <property type="component" value="Unassembled WGS sequence"/>
</dbReference>
<evidence type="ECO:0000259" key="1">
    <source>
        <dbReference type="Pfam" id="PF05699"/>
    </source>
</evidence>
<name>A0A1B7MWH2_9AGAM</name>
<accession>A0A1B7MWH2</accession>
<dbReference type="AlphaFoldDB" id="A0A1B7MWH2"/>
<keyword evidence="3" id="KW-1185">Reference proteome</keyword>